<proteinExistence type="predicted"/>
<dbReference type="HOGENOM" id="CLU_2980391_0_0_1"/>
<dbReference type="Proteomes" id="UP000053989">
    <property type="component" value="Unassembled WGS sequence"/>
</dbReference>
<evidence type="ECO:0000313" key="2">
    <source>
        <dbReference type="Proteomes" id="UP000053989"/>
    </source>
</evidence>
<name>A0A0C3DBH0_9AGAM</name>
<reference evidence="2" key="2">
    <citation type="submission" date="2015-01" db="EMBL/GenBank/DDBJ databases">
        <title>Evolutionary Origins and Diversification of the Mycorrhizal Mutualists.</title>
        <authorList>
            <consortium name="DOE Joint Genome Institute"/>
            <consortium name="Mycorrhizal Genomics Consortium"/>
            <person name="Kohler A."/>
            <person name="Kuo A."/>
            <person name="Nagy L.G."/>
            <person name="Floudas D."/>
            <person name="Copeland A."/>
            <person name="Barry K.W."/>
            <person name="Cichocki N."/>
            <person name="Veneault-Fourrey C."/>
            <person name="LaButti K."/>
            <person name="Lindquist E.A."/>
            <person name="Lipzen A."/>
            <person name="Lundell T."/>
            <person name="Morin E."/>
            <person name="Murat C."/>
            <person name="Riley R."/>
            <person name="Ohm R."/>
            <person name="Sun H."/>
            <person name="Tunlid A."/>
            <person name="Henrissat B."/>
            <person name="Grigoriev I.V."/>
            <person name="Hibbett D.S."/>
            <person name="Martin F."/>
        </authorList>
    </citation>
    <scope>NUCLEOTIDE SEQUENCE [LARGE SCALE GENOMIC DNA]</scope>
    <source>
        <strain evidence="2">Foug A</strain>
    </source>
</reference>
<dbReference type="EMBL" id="KN822172">
    <property type="protein sequence ID" value="KIM53749.1"/>
    <property type="molecule type" value="Genomic_DNA"/>
</dbReference>
<accession>A0A0C3DBH0</accession>
<evidence type="ECO:0000313" key="1">
    <source>
        <dbReference type="EMBL" id="KIM53749.1"/>
    </source>
</evidence>
<organism evidence="1 2">
    <name type="scientific">Scleroderma citrinum Foug A</name>
    <dbReference type="NCBI Taxonomy" id="1036808"/>
    <lineage>
        <taxon>Eukaryota</taxon>
        <taxon>Fungi</taxon>
        <taxon>Dikarya</taxon>
        <taxon>Basidiomycota</taxon>
        <taxon>Agaricomycotina</taxon>
        <taxon>Agaricomycetes</taxon>
        <taxon>Agaricomycetidae</taxon>
        <taxon>Boletales</taxon>
        <taxon>Sclerodermatineae</taxon>
        <taxon>Sclerodermataceae</taxon>
        <taxon>Scleroderma</taxon>
    </lineage>
</organism>
<reference evidence="1 2" key="1">
    <citation type="submission" date="2014-04" db="EMBL/GenBank/DDBJ databases">
        <authorList>
            <consortium name="DOE Joint Genome Institute"/>
            <person name="Kuo A."/>
            <person name="Kohler A."/>
            <person name="Nagy L.G."/>
            <person name="Floudas D."/>
            <person name="Copeland A."/>
            <person name="Barry K.W."/>
            <person name="Cichocki N."/>
            <person name="Veneault-Fourrey C."/>
            <person name="LaButti K."/>
            <person name="Lindquist E.A."/>
            <person name="Lipzen A."/>
            <person name="Lundell T."/>
            <person name="Morin E."/>
            <person name="Murat C."/>
            <person name="Sun H."/>
            <person name="Tunlid A."/>
            <person name="Henrissat B."/>
            <person name="Grigoriev I.V."/>
            <person name="Hibbett D.S."/>
            <person name="Martin F."/>
            <person name="Nordberg H.P."/>
            <person name="Cantor M.N."/>
            <person name="Hua S.X."/>
        </authorList>
    </citation>
    <scope>NUCLEOTIDE SEQUENCE [LARGE SCALE GENOMIC DNA]</scope>
    <source>
        <strain evidence="1 2">Foug A</strain>
    </source>
</reference>
<protein>
    <submittedName>
        <fullName evidence="1">Uncharacterized protein</fullName>
    </submittedName>
</protein>
<sequence>MAQKLYCTASTARTPEHGIYRVNQNHFLTNHTPIARLFQSSGMPNTTWNLSPNYSRHC</sequence>
<keyword evidence="2" id="KW-1185">Reference proteome</keyword>
<gene>
    <name evidence="1" type="ORF">SCLCIDRAFT_1222545</name>
</gene>
<dbReference type="AlphaFoldDB" id="A0A0C3DBH0"/>
<dbReference type="InParanoid" id="A0A0C3DBH0"/>